<gene>
    <name evidence="2" type="ORF">GCM10011351_30070</name>
</gene>
<reference evidence="2" key="1">
    <citation type="journal article" date="2014" name="Int. J. Syst. Evol. Microbiol.">
        <title>Complete genome sequence of Corynebacterium casei LMG S-19264T (=DSM 44701T), isolated from a smear-ripened cheese.</title>
        <authorList>
            <consortium name="US DOE Joint Genome Institute (JGI-PGF)"/>
            <person name="Walter F."/>
            <person name="Albersmeier A."/>
            <person name="Kalinowski J."/>
            <person name="Ruckert C."/>
        </authorList>
    </citation>
    <scope>NUCLEOTIDE SEQUENCE</scope>
    <source>
        <strain evidence="2">CGMCC 1.6333</strain>
    </source>
</reference>
<feature type="transmembrane region" description="Helical" evidence="1">
    <location>
        <begin position="60"/>
        <end position="80"/>
    </location>
</feature>
<dbReference type="EMBL" id="BMLG01000027">
    <property type="protein sequence ID" value="GGM41970.1"/>
    <property type="molecule type" value="Genomic_DNA"/>
</dbReference>
<sequence>MSRYYGICQKNVGRPVCIRTVDGREHRGVIHRVTNTHVHLHPLPSNLGGYGYGFWGPGAGFGWGLALGSIATLAILPFFFW</sequence>
<keyword evidence="1" id="KW-0472">Membrane</keyword>
<accession>A0A917TWJ0</accession>
<keyword evidence="3" id="KW-1185">Reference proteome</keyword>
<proteinExistence type="predicted"/>
<comment type="caution">
    <text evidence="2">The sequence shown here is derived from an EMBL/GenBank/DDBJ whole genome shotgun (WGS) entry which is preliminary data.</text>
</comment>
<dbReference type="OrthoDB" id="2991597at2"/>
<keyword evidence="1" id="KW-1133">Transmembrane helix</keyword>
<evidence type="ECO:0000313" key="2">
    <source>
        <dbReference type="EMBL" id="GGM41970.1"/>
    </source>
</evidence>
<dbReference type="Proteomes" id="UP000618460">
    <property type="component" value="Unassembled WGS sequence"/>
</dbReference>
<name>A0A917TWJ0_9BACI</name>
<reference evidence="2" key="2">
    <citation type="submission" date="2020-09" db="EMBL/GenBank/DDBJ databases">
        <authorList>
            <person name="Sun Q."/>
            <person name="Zhou Y."/>
        </authorList>
    </citation>
    <scope>NUCLEOTIDE SEQUENCE</scope>
    <source>
        <strain evidence="2">CGMCC 1.6333</strain>
    </source>
</reference>
<dbReference type="RefSeq" id="WP_117157038.1">
    <property type="nucleotide sequence ID" value="NZ_BMLG01000027.1"/>
</dbReference>
<evidence type="ECO:0000256" key="1">
    <source>
        <dbReference type="SAM" id="Phobius"/>
    </source>
</evidence>
<organism evidence="2 3">
    <name type="scientific">Paraliobacillus quinghaiensis</name>
    <dbReference type="NCBI Taxonomy" id="470815"/>
    <lineage>
        <taxon>Bacteria</taxon>
        <taxon>Bacillati</taxon>
        <taxon>Bacillota</taxon>
        <taxon>Bacilli</taxon>
        <taxon>Bacillales</taxon>
        <taxon>Bacillaceae</taxon>
        <taxon>Paraliobacillus</taxon>
    </lineage>
</organism>
<dbReference type="AlphaFoldDB" id="A0A917TWJ0"/>
<evidence type="ECO:0000313" key="3">
    <source>
        <dbReference type="Proteomes" id="UP000618460"/>
    </source>
</evidence>
<protein>
    <submittedName>
        <fullName evidence="2">Uncharacterized protein</fullName>
    </submittedName>
</protein>
<keyword evidence="1" id="KW-0812">Transmembrane</keyword>